<reference evidence="6 7" key="1">
    <citation type="submission" date="2019-03" db="EMBL/GenBank/DDBJ databases">
        <title>Lake Tanganyika Metagenome-Assembled Genomes (MAGs).</title>
        <authorList>
            <person name="Tran P."/>
        </authorList>
    </citation>
    <scope>NUCLEOTIDE SEQUENCE [LARGE SCALE GENOMIC DNA]</scope>
    <source>
        <strain evidence="6">K_DeepCast_65m_m2_236</strain>
    </source>
</reference>
<evidence type="ECO:0000256" key="1">
    <source>
        <dbReference type="ARBA" id="ARBA00022741"/>
    </source>
</evidence>
<feature type="domain" description="Orc1-like AAA ATPase" evidence="4">
    <location>
        <begin position="2"/>
        <end position="160"/>
    </location>
</feature>
<dbReference type="PANTHER" id="PTHR16305">
    <property type="entry name" value="TESTICULAR SOLUBLE ADENYLYL CYCLASE"/>
    <property type="match status" value="1"/>
</dbReference>
<dbReference type="PANTHER" id="PTHR16305:SF28">
    <property type="entry name" value="GUANYLATE CYCLASE DOMAIN-CONTAINING PROTEIN"/>
    <property type="match status" value="1"/>
</dbReference>
<keyword evidence="2" id="KW-0067">ATP-binding</keyword>
<evidence type="ECO:0000256" key="3">
    <source>
        <dbReference type="PROSITE-ProRule" id="PRU00339"/>
    </source>
</evidence>
<dbReference type="PROSITE" id="PS50005">
    <property type="entry name" value="TPR"/>
    <property type="match status" value="3"/>
</dbReference>
<dbReference type="SMART" id="SM00028">
    <property type="entry name" value="TPR"/>
    <property type="match status" value="9"/>
</dbReference>
<evidence type="ECO:0000259" key="5">
    <source>
        <dbReference type="Pfam" id="PF17874"/>
    </source>
</evidence>
<dbReference type="InterPro" id="IPR027417">
    <property type="entry name" value="P-loop_NTPase"/>
</dbReference>
<dbReference type="Proteomes" id="UP000703893">
    <property type="component" value="Unassembled WGS sequence"/>
</dbReference>
<comment type="caution">
    <text evidence="6">The sequence shown here is derived from an EMBL/GenBank/DDBJ whole genome shotgun (WGS) entry which is preliminary data.</text>
</comment>
<name>A0A937X4Q5_9BACT</name>
<dbReference type="GO" id="GO:0004016">
    <property type="term" value="F:adenylate cyclase activity"/>
    <property type="evidence" value="ECO:0007669"/>
    <property type="project" value="TreeGrafter"/>
</dbReference>
<dbReference type="InterPro" id="IPR041617">
    <property type="entry name" value="TPR_MalT"/>
</dbReference>
<evidence type="ECO:0000259" key="4">
    <source>
        <dbReference type="Pfam" id="PF13191"/>
    </source>
</evidence>
<feature type="repeat" description="TPR" evidence="3">
    <location>
        <begin position="649"/>
        <end position="682"/>
    </location>
</feature>
<dbReference type="GO" id="GO:0005524">
    <property type="term" value="F:ATP binding"/>
    <property type="evidence" value="ECO:0007669"/>
    <property type="project" value="UniProtKB-KW"/>
</dbReference>
<feature type="non-terminal residue" evidence="6">
    <location>
        <position position="1"/>
    </location>
</feature>
<dbReference type="SUPFAM" id="SSF48452">
    <property type="entry name" value="TPR-like"/>
    <property type="match status" value="3"/>
</dbReference>
<dbReference type="Pfam" id="PF13191">
    <property type="entry name" value="AAA_16"/>
    <property type="match status" value="1"/>
</dbReference>
<dbReference type="AlphaFoldDB" id="A0A937X4Q5"/>
<dbReference type="Pfam" id="PF13432">
    <property type="entry name" value="TPR_16"/>
    <property type="match status" value="1"/>
</dbReference>
<feature type="domain" description="MalT-like TPR region" evidence="5">
    <location>
        <begin position="530"/>
        <end position="716"/>
    </location>
</feature>
<dbReference type="InterPro" id="IPR041664">
    <property type="entry name" value="AAA_16"/>
</dbReference>
<dbReference type="EMBL" id="VGJX01000136">
    <property type="protein sequence ID" value="MBM3274155.1"/>
    <property type="molecule type" value="Genomic_DNA"/>
</dbReference>
<dbReference type="Pfam" id="PF17874">
    <property type="entry name" value="TPR_MalT"/>
    <property type="match status" value="1"/>
</dbReference>
<organism evidence="6 7">
    <name type="scientific">Candidatus Tanganyikabacteria bacterium</name>
    <dbReference type="NCBI Taxonomy" id="2961651"/>
    <lineage>
        <taxon>Bacteria</taxon>
        <taxon>Bacillati</taxon>
        <taxon>Candidatus Sericytochromatia</taxon>
        <taxon>Candidatus Tanganyikabacteria</taxon>
    </lineage>
</organism>
<evidence type="ECO:0000313" key="7">
    <source>
        <dbReference type="Proteomes" id="UP000703893"/>
    </source>
</evidence>
<evidence type="ECO:0000256" key="2">
    <source>
        <dbReference type="ARBA" id="ARBA00022840"/>
    </source>
</evidence>
<feature type="repeat" description="TPR" evidence="3">
    <location>
        <begin position="453"/>
        <end position="486"/>
    </location>
</feature>
<feature type="repeat" description="TPR" evidence="3">
    <location>
        <begin position="609"/>
        <end position="642"/>
    </location>
</feature>
<evidence type="ECO:0000313" key="6">
    <source>
        <dbReference type="EMBL" id="MBM3274155.1"/>
    </source>
</evidence>
<keyword evidence="1" id="KW-0547">Nucleotide-binding</keyword>
<keyword evidence="3" id="KW-0802">TPR repeat</keyword>
<gene>
    <name evidence="6" type="ORF">FJZ00_03315</name>
</gene>
<protein>
    <submittedName>
        <fullName evidence="6">Tetratricopeptide repeat protein</fullName>
    </submittedName>
</protein>
<dbReference type="GO" id="GO:0005737">
    <property type="term" value="C:cytoplasm"/>
    <property type="evidence" value="ECO:0007669"/>
    <property type="project" value="TreeGrafter"/>
</dbReference>
<dbReference type="InterPro" id="IPR011990">
    <property type="entry name" value="TPR-like_helical_dom_sf"/>
</dbReference>
<proteinExistence type="predicted"/>
<accession>A0A937X4Q5</accession>
<dbReference type="InterPro" id="IPR019734">
    <property type="entry name" value="TPR_rpt"/>
</dbReference>
<dbReference type="SUPFAM" id="SSF52540">
    <property type="entry name" value="P-loop containing nucleoside triphosphate hydrolases"/>
    <property type="match status" value="1"/>
</dbReference>
<sequence>TGMGKSRLAREFIGEFTGRSLGRVVSSRALSYAEETSDVLVQTLLHDLLGLPANPTPDETISRTRAALTRLIPTSDDYEVATLAHLMGIEQPHPAVDALSPLQRKAAAFALMNDLMISVAEESPTIVELDDLHWADPSSLEWLRSFLVKVEDKVDLPLVLVLQFRPSTDKDFSEDVGPPRTNIELGPLATADCWQLVQVVLAEGDPGGLTIEALQASQARAFLEQVIRRSGGNPFFLVELLTSLIENGALAKGQQGWEVRGVTGEITLSTSLSGITAARLDRLPPEQRRVLQVASVVGREFDPDLIVSLTGITDLSALLAELILDDLLTIQDNGAYAFTHGIFQEVAYQSLLISARRELHGRVAKALEDRMGDSPEQPQALARHFSLAEMPDKALHYLFLTGERARAAHHLPEAVACLTQVLRRLEEAESQEALPPIPGMPAPAKSEPLVDIAQVLFSLGECEVTLGQFAQAQDHFEQAYRRTPSPRQAALILTRLADVLERQGDFDGSIERLNEALQAIRVEPDPALHGRILAAVATVKMRMGDYEDAIRECQGALGMLREEDKAERGTCYSVLGLCAHRLGDYERAANSHIRALQLREGAGDTAGVAKSLNNLGNVYSDSGEWHKAFECYSKSLTFFRKIGDRGYTGMVLNNLGSLVKEQGDLDGAEQHFREALKLERGIGDLRNAGISLIGLGDTLLRARRLQEALTLVQEGVAIYESIPFRESAVEPYKIMGEILLDLGDKGGAERALLEAESRASAAGNSGALAAAYRVLSRFHQIAGDLPQAEDYSQRAVSLLDEKKHRLEVARARAQRASVLREQGRMDEATQVSQEADQIFAALGAKP</sequence>
<dbReference type="Gene3D" id="1.25.40.10">
    <property type="entry name" value="Tetratricopeptide repeat domain"/>
    <property type="match status" value="2"/>
</dbReference>